<dbReference type="KEGG" id="str:Sterm_0467"/>
<protein>
    <submittedName>
        <fullName evidence="1">Uncharacterized protein</fullName>
    </submittedName>
</protein>
<gene>
    <name evidence="1" type="ordered locus">Sterm_0467</name>
</gene>
<dbReference type="HOGENOM" id="CLU_2901697_0_0_0"/>
<name>D1AMW8_SEBTE</name>
<reference evidence="1 2" key="2">
    <citation type="journal article" date="2010" name="Stand. Genomic Sci.">
        <title>Complete genome sequence of Sebaldella termitidis type strain (NCTC 11300).</title>
        <authorList>
            <person name="Harmon-Smith M."/>
            <person name="Celia L."/>
            <person name="Chertkov O."/>
            <person name="Lapidus A."/>
            <person name="Copeland A."/>
            <person name="Glavina Del Rio T."/>
            <person name="Nolan M."/>
            <person name="Lucas S."/>
            <person name="Tice H."/>
            <person name="Cheng J.F."/>
            <person name="Han C."/>
            <person name="Detter J.C."/>
            <person name="Bruce D."/>
            <person name="Goodwin L."/>
            <person name="Pitluck S."/>
            <person name="Pati A."/>
            <person name="Liolios K."/>
            <person name="Ivanova N."/>
            <person name="Mavromatis K."/>
            <person name="Mikhailova N."/>
            <person name="Chen A."/>
            <person name="Palaniappan K."/>
            <person name="Land M."/>
            <person name="Hauser L."/>
            <person name="Chang Y.J."/>
            <person name="Jeffries C.D."/>
            <person name="Brettin T."/>
            <person name="Goker M."/>
            <person name="Beck B."/>
            <person name="Bristow J."/>
            <person name="Eisen J.A."/>
            <person name="Markowitz V."/>
            <person name="Hugenholtz P."/>
            <person name="Kyrpides N.C."/>
            <person name="Klenk H.P."/>
            <person name="Chen F."/>
        </authorList>
    </citation>
    <scope>NUCLEOTIDE SEQUENCE [LARGE SCALE GENOMIC DNA]</scope>
    <source>
        <strain evidence="2">ATCC 33386 / NCTC 11300</strain>
    </source>
</reference>
<evidence type="ECO:0000313" key="2">
    <source>
        <dbReference type="Proteomes" id="UP000000845"/>
    </source>
</evidence>
<evidence type="ECO:0000313" key="1">
    <source>
        <dbReference type="EMBL" id="ACZ07344.1"/>
    </source>
</evidence>
<sequence length="62" mass="7668">MAEYKKMVFENIRITNLDKKEKLEYVKYIEKHIEILKNSKLKKEIFMNRIHTFFSTTSEKRI</sequence>
<dbReference type="Proteomes" id="UP000000845">
    <property type="component" value="Chromosome"/>
</dbReference>
<keyword evidence="2" id="KW-1185">Reference proteome</keyword>
<proteinExistence type="predicted"/>
<accession>D1AMW8</accession>
<dbReference type="EMBL" id="CP001739">
    <property type="protein sequence ID" value="ACZ07344.1"/>
    <property type="molecule type" value="Genomic_DNA"/>
</dbReference>
<dbReference type="AlphaFoldDB" id="D1AMW8"/>
<organism evidence="1 2">
    <name type="scientific">Sebaldella termitidis (strain ATCC 33386 / NCTC 11300)</name>
    <dbReference type="NCBI Taxonomy" id="526218"/>
    <lineage>
        <taxon>Bacteria</taxon>
        <taxon>Fusobacteriati</taxon>
        <taxon>Fusobacteriota</taxon>
        <taxon>Fusobacteriia</taxon>
        <taxon>Fusobacteriales</taxon>
        <taxon>Leptotrichiaceae</taxon>
        <taxon>Sebaldella</taxon>
    </lineage>
</organism>
<reference evidence="2" key="1">
    <citation type="submission" date="2009-09" db="EMBL/GenBank/DDBJ databases">
        <title>The complete chromosome of Sebaldella termitidis ATCC 33386.</title>
        <authorList>
            <consortium name="US DOE Joint Genome Institute (JGI-PGF)"/>
            <person name="Lucas S."/>
            <person name="Copeland A."/>
            <person name="Lapidus A."/>
            <person name="Glavina del Rio T."/>
            <person name="Dalin E."/>
            <person name="Tice H."/>
            <person name="Bruce D."/>
            <person name="Goodwin L."/>
            <person name="Pitluck S."/>
            <person name="Kyrpides N."/>
            <person name="Mavromatis K."/>
            <person name="Ivanova N."/>
            <person name="Mikhailova N."/>
            <person name="Sims D."/>
            <person name="Meincke L."/>
            <person name="Brettin T."/>
            <person name="Detter J.C."/>
            <person name="Han C."/>
            <person name="Larimer F."/>
            <person name="Land M."/>
            <person name="Hauser L."/>
            <person name="Markowitz V."/>
            <person name="Cheng J.F."/>
            <person name="Hugenholtz P."/>
            <person name="Woyke T."/>
            <person name="Wu D."/>
            <person name="Eisen J.A."/>
        </authorList>
    </citation>
    <scope>NUCLEOTIDE SEQUENCE [LARGE SCALE GENOMIC DNA]</scope>
    <source>
        <strain evidence="2">ATCC 33386 / NCTC 11300</strain>
    </source>
</reference>
<dbReference type="RefSeq" id="WP_012859942.1">
    <property type="nucleotide sequence ID" value="NC_013517.1"/>
</dbReference>